<dbReference type="Pfam" id="PF26137">
    <property type="entry name" value="Toxin_SdpC"/>
    <property type="match status" value="1"/>
</dbReference>
<dbReference type="Proteomes" id="UP000037288">
    <property type="component" value="Unassembled WGS sequence"/>
</dbReference>
<dbReference type="InterPro" id="IPR023888">
    <property type="entry name" value="SdpC-like"/>
</dbReference>
<dbReference type="RefSeq" id="WP_049715556.1">
    <property type="nucleotide sequence ID" value="NZ_LFXA01000004.1"/>
</dbReference>
<accession>A0A0K9XHD5</accession>
<feature type="chain" id="PRO_5038990745" description="Sporulation delaying protein family toxin" evidence="1">
    <location>
        <begin position="29"/>
        <end position="214"/>
    </location>
</feature>
<comment type="caution">
    <text evidence="2">The sequence shown here is derived from an EMBL/GenBank/DDBJ whole genome shotgun (WGS) entry which is preliminary data.</text>
</comment>
<evidence type="ECO:0000313" key="3">
    <source>
        <dbReference type="Proteomes" id="UP000037288"/>
    </source>
</evidence>
<feature type="signal peptide" evidence="1">
    <location>
        <begin position="1"/>
        <end position="28"/>
    </location>
</feature>
<keyword evidence="1" id="KW-0732">Signal</keyword>
<dbReference type="EMBL" id="LFXA01000004">
    <property type="protein sequence ID" value="KNB52795.1"/>
    <property type="molecule type" value="Genomic_DNA"/>
</dbReference>
<evidence type="ECO:0008006" key="4">
    <source>
        <dbReference type="Google" id="ProtNLM"/>
    </source>
</evidence>
<proteinExistence type="predicted"/>
<organism evidence="2 3">
    <name type="scientific">Streptomyces caatingaensis</name>
    <dbReference type="NCBI Taxonomy" id="1678637"/>
    <lineage>
        <taxon>Bacteria</taxon>
        <taxon>Bacillati</taxon>
        <taxon>Actinomycetota</taxon>
        <taxon>Actinomycetes</taxon>
        <taxon>Kitasatosporales</taxon>
        <taxon>Streptomycetaceae</taxon>
        <taxon>Streptomyces</taxon>
    </lineage>
</organism>
<dbReference type="OrthoDB" id="2928270at2"/>
<protein>
    <recommendedName>
        <fullName evidence="4">Sporulation delaying protein family toxin</fullName>
    </recommendedName>
</protein>
<keyword evidence="3" id="KW-1185">Reference proteome</keyword>
<dbReference type="PATRIC" id="fig|1678637.3.peg.1973"/>
<sequence length="214" mass="21856">MNSKRIIAAVTAVAALGVGGLTTQSAMATPSSHAAVAKPKAKVGSVADGRDLFAGVFFLQGDTGKALTKSPYFKDPKGQFAKNNTAEGKKATARILDRVAAKDPKLFATLSTQLRSGDPRKVEAALERGGKVLASVIDRHDIKGVETGAGVGQCAVAVAVAFSVAAGNLGAAVNVVVGVNVLTKVNFWFGVAPTATKIEQEKAVADLTKRLAAA</sequence>
<reference evidence="3" key="1">
    <citation type="submission" date="2015-07" db="EMBL/GenBank/DDBJ databases">
        <title>Draft genome sequence of Streptomyces sp. CMAA 1322, a bacterium isolated from Caatinga biome, from dry forest semiarid of Brazil.</title>
        <authorList>
            <person name="Santos S.N."/>
            <person name="Gacesa R."/>
            <person name="Taketani R.G."/>
            <person name="Long P.F."/>
            <person name="Melo I.S."/>
        </authorList>
    </citation>
    <scope>NUCLEOTIDE SEQUENCE [LARGE SCALE GENOMIC DNA]</scope>
    <source>
        <strain evidence="3">CMAA 1322</strain>
    </source>
</reference>
<evidence type="ECO:0000313" key="2">
    <source>
        <dbReference type="EMBL" id="KNB52795.1"/>
    </source>
</evidence>
<dbReference type="AlphaFoldDB" id="A0A0K9XHD5"/>
<evidence type="ECO:0000256" key="1">
    <source>
        <dbReference type="SAM" id="SignalP"/>
    </source>
</evidence>
<name>A0A0K9XHD5_9ACTN</name>
<gene>
    <name evidence="2" type="ORF">AC230_09125</name>
</gene>